<keyword evidence="3" id="KW-1185">Reference proteome</keyword>
<dbReference type="AlphaFoldDB" id="A0A9D4DDM3"/>
<sequence>MSHNWRSYTKKNKRSDSANTKPIDAFFKNDSSKTVESQQDSKVIDIEHYESESRQLAAVALSPSNTVADIDSLPINNETEISKLTSSSGLSTEKQLKTFPIIRSTPATLFSKPDETQPKRDSRSFNSQVYESRYPLLYHSQTKHGFMCKYCEIFGSSSDPNISYVTTGAVLGDNTSRRLETHNNSDRDMPL</sequence>
<feature type="region of interest" description="Disordered" evidence="1">
    <location>
        <begin position="1"/>
        <end position="41"/>
    </location>
</feature>
<gene>
    <name evidence="2" type="ORF">DPMN_049128</name>
</gene>
<evidence type="ECO:0000256" key="1">
    <source>
        <dbReference type="SAM" id="MobiDB-lite"/>
    </source>
</evidence>
<comment type="caution">
    <text evidence="2">The sequence shown here is derived from an EMBL/GenBank/DDBJ whole genome shotgun (WGS) entry which is preliminary data.</text>
</comment>
<protein>
    <submittedName>
        <fullName evidence="2">Uncharacterized protein</fullName>
    </submittedName>
</protein>
<reference evidence="2" key="1">
    <citation type="journal article" date="2019" name="bioRxiv">
        <title>The Genome of the Zebra Mussel, Dreissena polymorpha: A Resource for Invasive Species Research.</title>
        <authorList>
            <person name="McCartney M.A."/>
            <person name="Auch B."/>
            <person name="Kono T."/>
            <person name="Mallez S."/>
            <person name="Zhang Y."/>
            <person name="Obille A."/>
            <person name="Becker A."/>
            <person name="Abrahante J.E."/>
            <person name="Garbe J."/>
            <person name="Badalamenti J.P."/>
            <person name="Herman A."/>
            <person name="Mangelson H."/>
            <person name="Liachko I."/>
            <person name="Sullivan S."/>
            <person name="Sone E.D."/>
            <person name="Koren S."/>
            <person name="Silverstein K.A.T."/>
            <person name="Beckman K.B."/>
            <person name="Gohl D.M."/>
        </authorList>
    </citation>
    <scope>NUCLEOTIDE SEQUENCE</scope>
    <source>
        <strain evidence="2">Duluth1</strain>
        <tissue evidence="2">Whole animal</tissue>
    </source>
</reference>
<organism evidence="2 3">
    <name type="scientific">Dreissena polymorpha</name>
    <name type="common">Zebra mussel</name>
    <name type="synonym">Mytilus polymorpha</name>
    <dbReference type="NCBI Taxonomy" id="45954"/>
    <lineage>
        <taxon>Eukaryota</taxon>
        <taxon>Metazoa</taxon>
        <taxon>Spiralia</taxon>
        <taxon>Lophotrochozoa</taxon>
        <taxon>Mollusca</taxon>
        <taxon>Bivalvia</taxon>
        <taxon>Autobranchia</taxon>
        <taxon>Heteroconchia</taxon>
        <taxon>Euheterodonta</taxon>
        <taxon>Imparidentia</taxon>
        <taxon>Neoheterodontei</taxon>
        <taxon>Myida</taxon>
        <taxon>Dreissenoidea</taxon>
        <taxon>Dreissenidae</taxon>
        <taxon>Dreissena</taxon>
    </lineage>
</organism>
<evidence type="ECO:0000313" key="3">
    <source>
        <dbReference type="Proteomes" id="UP000828390"/>
    </source>
</evidence>
<reference evidence="2" key="2">
    <citation type="submission" date="2020-11" db="EMBL/GenBank/DDBJ databases">
        <authorList>
            <person name="McCartney M.A."/>
            <person name="Auch B."/>
            <person name="Kono T."/>
            <person name="Mallez S."/>
            <person name="Becker A."/>
            <person name="Gohl D.M."/>
            <person name="Silverstein K.A.T."/>
            <person name="Koren S."/>
            <person name="Bechman K.B."/>
            <person name="Herman A."/>
            <person name="Abrahante J.E."/>
            <person name="Garbe J."/>
        </authorList>
    </citation>
    <scope>NUCLEOTIDE SEQUENCE</scope>
    <source>
        <strain evidence="2">Duluth1</strain>
        <tissue evidence="2">Whole animal</tissue>
    </source>
</reference>
<feature type="compositionally biased region" description="Polar residues" evidence="1">
    <location>
        <begin position="32"/>
        <end position="41"/>
    </location>
</feature>
<evidence type="ECO:0000313" key="2">
    <source>
        <dbReference type="EMBL" id="KAH3742386.1"/>
    </source>
</evidence>
<dbReference type="Proteomes" id="UP000828390">
    <property type="component" value="Unassembled WGS sequence"/>
</dbReference>
<accession>A0A9D4DDM3</accession>
<dbReference type="EMBL" id="JAIWYP010000011">
    <property type="protein sequence ID" value="KAH3742386.1"/>
    <property type="molecule type" value="Genomic_DNA"/>
</dbReference>
<name>A0A9D4DDM3_DREPO</name>
<proteinExistence type="predicted"/>